<dbReference type="EMBL" id="JABBWE010000084">
    <property type="protein sequence ID" value="KAG1787070.1"/>
    <property type="molecule type" value="Genomic_DNA"/>
</dbReference>
<sequence>MTYDWALTFGQEVELVWRQPWSLMTVMYLSVRYLGILSAAYVPKAKHSVLC</sequence>
<dbReference type="RefSeq" id="XP_041154444.1">
    <property type="nucleotide sequence ID" value="XM_041304168.1"/>
</dbReference>
<keyword evidence="4" id="KW-1185">Reference proteome</keyword>
<protein>
    <recommendedName>
        <fullName evidence="2">DUF6533 domain-containing protein</fullName>
    </recommendedName>
</protein>
<reference evidence="3" key="1">
    <citation type="journal article" date="2020" name="New Phytol.">
        <title>Comparative genomics reveals dynamic genome evolution in host specialist ectomycorrhizal fungi.</title>
        <authorList>
            <person name="Lofgren L.A."/>
            <person name="Nguyen N.H."/>
            <person name="Vilgalys R."/>
            <person name="Ruytinx J."/>
            <person name="Liao H.L."/>
            <person name="Branco S."/>
            <person name="Kuo A."/>
            <person name="LaButti K."/>
            <person name="Lipzen A."/>
            <person name="Andreopoulos W."/>
            <person name="Pangilinan J."/>
            <person name="Riley R."/>
            <person name="Hundley H."/>
            <person name="Na H."/>
            <person name="Barry K."/>
            <person name="Grigoriev I.V."/>
            <person name="Stajich J.E."/>
            <person name="Kennedy P.G."/>
        </authorList>
    </citation>
    <scope>NUCLEOTIDE SEQUENCE</scope>
    <source>
        <strain evidence="3">S12</strain>
    </source>
</reference>
<keyword evidence="1" id="KW-0472">Membrane</keyword>
<dbReference type="Proteomes" id="UP000719766">
    <property type="component" value="Unassembled WGS sequence"/>
</dbReference>
<feature type="domain" description="DUF6533" evidence="2">
    <location>
        <begin position="2"/>
        <end position="37"/>
    </location>
</feature>
<evidence type="ECO:0000313" key="3">
    <source>
        <dbReference type="EMBL" id="KAG1787070.1"/>
    </source>
</evidence>
<proteinExistence type="predicted"/>
<dbReference type="AlphaFoldDB" id="A0A9P7DCP8"/>
<keyword evidence="1" id="KW-0812">Transmembrane</keyword>
<gene>
    <name evidence="3" type="ORF">HD556DRAFT_1411143</name>
</gene>
<keyword evidence="1" id="KW-1133">Transmembrane helix</keyword>
<feature type="transmembrane region" description="Helical" evidence="1">
    <location>
        <begin position="20"/>
        <end position="42"/>
    </location>
</feature>
<comment type="caution">
    <text evidence="3">The sequence shown here is derived from an EMBL/GenBank/DDBJ whole genome shotgun (WGS) entry which is preliminary data.</text>
</comment>
<dbReference type="OrthoDB" id="2692685at2759"/>
<dbReference type="GeneID" id="64597932"/>
<accession>A0A9P7DCP8</accession>
<evidence type="ECO:0000313" key="4">
    <source>
        <dbReference type="Proteomes" id="UP000719766"/>
    </source>
</evidence>
<dbReference type="InterPro" id="IPR045340">
    <property type="entry name" value="DUF6533"/>
</dbReference>
<name>A0A9P7DCP8_9AGAM</name>
<evidence type="ECO:0000259" key="2">
    <source>
        <dbReference type="Pfam" id="PF20151"/>
    </source>
</evidence>
<evidence type="ECO:0000256" key="1">
    <source>
        <dbReference type="SAM" id="Phobius"/>
    </source>
</evidence>
<organism evidence="3 4">
    <name type="scientific">Suillus plorans</name>
    <dbReference type="NCBI Taxonomy" id="116603"/>
    <lineage>
        <taxon>Eukaryota</taxon>
        <taxon>Fungi</taxon>
        <taxon>Dikarya</taxon>
        <taxon>Basidiomycota</taxon>
        <taxon>Agaricomycotina</taxon>
        <taxon>Agaricomycetes</taxon>
        <taxon>Agaricomycetidae</taxon>
        <taxon>Boletales</taxon>
        <taxon>Suillineae</taxon>
        <taxon>Suillaceae</taxon>
        <taxon>Suillus</taxon>
    </lineage>
</organism>
<dbReference type="Pfam" id="PF20151">
    <property type="entry name" value="DUF6533"/>
    <property type="match status" value="1"/>
</dbReference>